<name>A0ACC2PXX1_9HYME</name>
<organism evidence="1 2">
    <name type="scientific">Eretmocerus hayati</name>
    <dbReference type="NCBI Taxonomy" id="131215"/>
    <lineage>
        <taxon>Eukaryota</taxon>
        <taxon>Metazoa</taxon>
        <taxon>Ecdysozoa</taxon>
        <taxon>Arthropoda</taxon>
        <taxon>Hexapoda</taxon>
        <taxon>Insecta</taxon>
        <taxon>Pterygota</taxon>
        <taxon>Neoptera</taxon>
        <taxon>Endopterygota</taxon>
        <taxon>Hymenoptera</taxon>
        <taxon>Apocrita</taxon>
        <taxon>Proctotrupomorpha</taxon>
        <taxon>Chalcidoidea</taxon>
        <taxon>Aphelinidae</taxon>
        <taxon>Aphelininae</taxon>
        <taxon>Eretmocerus</taxon>
    </lineage>
</organism>
<reference evidence="1" key="1">
    <citation type="submission" date="2023-04" db="EMBL/GenBank/DDBJ databases">
        <title>A chromosome-level genome assembly of the parasitoid wasp Eretmocerus hayati.</title>
        <authorList>
            <person name="Zhong Y."/>
            <person name="Liu S."/>
            <person name="Liu Y."/>
        </authorList>
    </citation>
    <scope>NUCLEOTIDE SEQUENCE</scope>
    <source>
        <strain evidence="1">ZJU_SS_LIU_2023</strain>
    </source>
</reference>
<accession>A0ACC2PXX1</accession>
<gene>
    <name evidence="1" type="ORF">QAD02_024138</name>
</gene>
<sequence length="1177" mass="125985">MSSSRLKSEETNRERVSSDSRFAAKRHEDVFGPPPLPKPSDSKVKSKVASLFDDSDSGDDLFASPSPGSVRSGIGGERISSSRAPSSSKSKRLNLFDDDDDDEADDHLFGSRDAPGVNLFSSAPISSISRIADGLFDGLDSPAPPIKTNSTVAPAKEEQSQSKPVPAPKVTRGLFDDLDDSDDEGSDLFGSIKIPKPTPAVSSGTSEKAVPVASKGILAEPTDSSVLVPDSAASSLFEEKAIVSPVESLHTPVEQEGPPEASKLETQDPPNTEKKAPSARPVTKGLFDDDDEDDSEESLFASSSSSKKKKTVVSFETNVSKAVDSLGIHIEEVNSTVPKLEPLDPPLIEKPAIIRPKTSLFDDDGDDDDLFGGSPSLSEKKKSVAGSEAKVSEPIASSHVKAEQADSLRPELQSSDPPPNTDKPANTEPEPSLFDHEEDDIGEGNLFAGSSSSSSEKQTVIGSHVRAKQEDSVAQKLGAKDQPKKPVISRKKVSLFDDDEDDEDDLFGGATKKVLDSRIGTMEGEEKKEDENPRPTESVDIVQEQEDSKPLASRGLFDDDDDDEDLFGDKKKEKAIADVVDEKPKPSRSGVEVEKPKRPAVPEKKPELSSVDGAVSSKRSEPPSSLRVHPILPKLDVAAASSEAAKSDRIAPAKPAVSGKIKNLMGKMGDFKILSPTDTPPLFRKNAEDKVAAPTTVTTPANDENNDEQPVGSEDSSPSLPSGGSSPHTSGTNSRTRDSPSLTSDNTEVAISFDEPAQVETLASTASKTRARIQAKRRPQSRQARQSALRHSGIDFDAVDAPSTSPTRGQPNGNASEADLINATQQQRPKSQSDNLLRPSSLAHTDDKSEISASKNTTTNLLSPSTDEEDLFDVLPDLPEDSTAREDSLFVRAPRLSPVEPTLSFGENSRKIVQSSSNAPKQVDSVAEPASSEKDKAEPELTDPLTDKTHDPLEDPSQLFAFVTKTPSPEKSQGLLVSEDDDSLFSSSSQAAQKKTESNSKPTLSLFSDEDDESSTDLFSSSKPKLKPLKDTKIDIFNDSALESEDDLFGAPKKDHKMPRSNPAVTSTAKKDQTKEPKEEAKAANTTAKSILNDSSGEEDIFTGSKKPIVAKNTSSLFDESDGDDDDLFGKFKPLASKEKIASAKDEKPVLKKAATRDLKKTAEKIAKDPLSLLGED</sequence>
<keyword evidence="2" id="KW-1185">Reference proteome</keyword>
<comment type="caution">
    <text evidence="1">The sequence shown here is derived from an EMBL/GenBank/DDBJ whole genome shotgun (WGS) entry which is preliminary data.</text>
</comment>
<evidence type="ECO:0000313" key="2">
    <source>
        <dbReference type="Proteomes" id="UP001239111"/>
    </source>
</evidence>
<evidence type="ECO:0000313" key="1">
    <source>
        <dbReference type="EMBL" id="KAJ8688343.1"/>
    </source>
</evidence>
<proteinExistence type="predicted"/>
<dbReference type="EMBL" id="CM056741">
    <property type="protein sequence ID" value="KAJ8688343.1"/>
    <property type="molecule type" value="Genomic_DNA"/>
</dbReference>
<protein>
    <submittedName>
        <fullName evidence="1">Uncharacterized protein</fullName>
    </submittedName>
</protein>
<dbReference type="Proteomes" id="UP001239111">
    <property type="component" value="Chromosome 1"/>
</dbReference>